<dbReference type="Pfam" id="PF01381">
    <property type="entry name" value="HTH_3"/>
    <property type="match status" value="1"/>
</dbReference>
<dbReference type="CDD" id="cd00093">
    <property type="entry name" value="HTH_XRE"/>
    <property type="match status" value="1"/>
</dbReference>
<dbReference type="AlphaFoldDB" id="A0A4P6YSM5"/>
<dbReference type="InterPro" id="IPR011990">
    <property type="entry name" value="TPR-like_helical_dom_sf"/>
</dbReference>
<dbReference type="SMART" id="SM00530">
    <property type="entry name" value="HTH_XRE"/>
    <property type="match status" value="1"/>
</dbReference>
<evidence type="ECO:0000313" key="2">
    <source>
        <dbReference type="EMBL" id="QBO35642.1"/>
    </source>
</evidence>
<dbReference type="EMBL" id="CP037940">
    <property type="protein sequence ID" value="QBO35642.1"/>
    <property type="molecule type" value="Genomic_DNA"/>
</dbReference>
<evidence type="ECO:0000259" key="1">
    <source>
        <dbReference type="PROSITE" id="PS50943"/>
    </source>
</evidence>
<name>A0A4P6YSM5_9LACO</name>
<dbReference type="Gene3D" id="1.25.40.10">
    <property type="entry name" value="Tetratricopeptide repeat domain"/>
    <property type="match status" value="1"/>
</dbReference>
<dbReference type="RefSeq" id="WP_133362721.1">
    <property type="nucleotide sequence ID" value="NZ_CP037940.1"/>
</dbReference>
<evidence type="ECO:0000313" key="3">
    <source>
        <dbReference type="Proteomes" id="UP000292886"/>
    </source>
</evidence>
<organism evidence="2 3">
    <name type="scientific">Periweissella cryptocerci</name>
    <dbReference type="NCBI Taxonomy" id="2506420"/>
    <lineage>
        <taxon>Bacteria</taxon>
        <taxon>Bacillati</taxon>
        <taxon>Bacillota</taxon>
        <taxon>Bacilli</taxon>
        <taxon>Lactobacillales</taxon>
        <taxon>Lactobacillaceae</taxon>
        <taxon>Periweissella</taxon>
    </lineage>
</organism>
<gene>
    <name evidence="2" type="ORF">EQG49_03795</name>
</gene>
<dbReference type="InterPro" id="IPR010982">
    <property type="entry name" value="Lambda_DNA-bd_dom_sf"/>
</dbReference>
<dbReference type="Proteomes" id="UP000292886">
    <property type="component" value="Chromosome"/>
</dbReference>
<dbReference type="PROSITE" id="PS50943">
    <property type="entry name" value="HTH_CROC1"/>
    <property type="match status" value="1"/>
</dbReference>
<keyword evidence="3" id="KW-1185">Reference proteome</keyword>
<protein>
    <submittedName>
        <fullName evidence="2">XRE family transcriptional regulator</fullName>
    </submittedName>
</protein>
<dbReference type="InterPro" id="IPR001387">
    <property type="entry name" value="Cro/C1-type_HTH"/>
</dbReference>
<sequence>MHVNGHTIKDRRRALGISQTDLAQGICTQATISLVENKNRIPKVATLKQIAGRLDLEMNELVAEYHPEQDQLLGQIFEHVLNQRWRKAEVLLEQIKFSSLKTRAARIRYHTLQAVMCNIRKHSAQAIGNALEALTLIGQAKKSPYRMLVRVQLALAYLHQQKGELMQESLSEAIRLARSWVVKTPRDAQLIEMVVYRAAEIYMKQAKYARVITVLNFGIKQVEQQGVTWHLDKLYSLRGQAQYILRRFKLAYHDYHMAYAAATFNRDKGVRVMSARYLRELAPYCATVVGE</sequence>
<dbReference type="KEGG" id="wei:EQG49_03795"/>
<dbReference type="OrthoDB" id="1150409at2"/>
<feature type="domain" description="HTH cro/C1-type" evidence="1">
    <location>
        <begin position="8"/>
        <end position="61"/>
    </location>
</feature>
<reference evidence="3" key="1">
    <citation type="submission" date="2019-03" db="EMBL/GenBank/DDBJ databases">
        <title>Weissella sp. 26KH-42 Genome sequencing.</title>
        <authorList>
            <person name="Heo J."/>
            <person name="Kim S.-J."/>
            <person name="Kim J.-S."/>
            <person name="Hong S.-B."/>
            <person name="Kwon S.-W."/>
        </authorList>
    </citation>
    <scope>NUCLEOTIDE SEQUENCE [LARGE SCALE GENOMIC DNA]</scope>
    <source>
        <strain evidence="3">26KH-42</strain>
    </source>
</reference>
<dbReference type="SUPFAM" id="SSF47413">
    <property type="entry name" value="lambda repressor-like DNA-binding domains"/>
    <property type="match status" value="1"/>
</dbReference>
<dbReference type="SUPFAM" id="SSF48452">
    <property type="entry name" value="TPR-like"/>
    <property type="match status" value="1"/>
</dbReference>
<dbReference type="GO" id="GO:0003677">
    <property type="term" value="F:DNA binding"/>
    <property type="evidence" value="ECO:0007669"/>
    <property type="project" value="InterPro"/>
</dbReference>
<accession>A0A4P6YSM5</accession>
<proteinExistence type="predicted"/>